<evidence type="ECO:0000313" key="3">
    <source>
        <dbReference type="Proteomes" id="UP000321548"/>
    </source>
</evidence>
<name>A0A5C8P1Q2_9BURK</name>
<accession>A0A5C8P1Q2</accession>
<sequence length="253" mass="27276">MQDQRGGGGPPKARVPVDGFVSVLDAIDFYAAHRRAVMQLPEPANSVPPDSGPLKADPPRVSVEQVLAERDAGKAIRLAVRRGDLKLYNPRTGVALPSHLSSLNDVELLGALVRLDDVVTLADPWGIATAVSPPERASTEKQPVAEQCVEPAEVAEQPDAEGAGQDDLPAIPNKPRSRAESQDAAILAAIRALEHDPLRLPPSRGGRGGGVRAQVKRFVEEHHASLFPSAGKVFQHAWDRLRRDRLIMDRSPE</sequence>
<organism evidence="2 3">
    <name type="scientific">Zeimonas arvi</name>
    <dbReference type="NCBI Taxonomy" id="2498847"/>
    <lineage>
        <taxon>Bacteria</taxon>
        <taxon>Pseudomonadati</taxon>
        <taxon>Pseudomonadota</taxon>
        <taxon>Betaproteobacteria</taxon>
        <taxon>Burkholderiales</taxon>
        <taxon>Burkholderiaceae</taxon>
        <taxon>Zeimonas</taxon>
    </lineage>
</organism>
<proteinExistence type="predicted"/>
<keyword evidence="3" id="KW-1185">Reference proteome</keyword>
<dbReference type="RefSeq" id="WP_147703522.1">
    <property type="nucleotide sequence ID" value="NZ_VDUY01000002.1"/>
</dbReference>
<dbReference type="Proteomes" id="UP000321548">
    <property type="component" value="Unassembled WGS sequence"/>
</dbReference>
<protein>
    <submittedName>
        <fullName evidence="2">Uncharacterized protein</fullName>
    </submittedName>
</protein>
<reference evidence="2 3" key="1">
    <citation type="submission" date="2019-06" db="EMBL/GenBank/DDBJ databases">
        <title>Quisquiliibacterium sp. nov., isolated from a maize field.</title>
        <authorList>
            <person name="Lin S.-Y."/>
            <person name="Tsai C.-F."/>
            <person name="Young C.-C."/>
        </authorList>
    </citation>
    <scope>NUCLEOTIDE SEQUENCE [LARGE SCALE GENOMIC DNA]</scope>
    <source>
        <strain evidence="2 3">CC-CFT501</strain>
    </source>
</reference>
<gene>
    <name evidence="2" type="ORF">FHP08_06610</name>
</gene>
<evidence type="ECO:0000256" key="1">
    <source>
        <dbReference type="SAM" id="MobiDB-lite"/>
    </source>
</evidence>
<dbReference type="AlphaFoldDB" id="A0A5C8P1Q2"/>
<comment type="caution">
    <text evidence="2">The sequence shown here is derived from an EMBL/GenBank/DDBJ whole genome shotgun (WGS) entry which is preliminary data.</text>
</comment>
<evidence type="ECO:0000313" key="2">
    <source>
        <dbReference type="EMBL" id="TXL67274.1"/>
    </source>
</evidence>
<feature type="region of interest" description="Disordered" evidence="1">
    <location>
        <begin position="133"/>
        <end position="177"/>
    </location>
</feature>
<dbReference type="EMBL" id="VDUY01000002">
    <property type="protein sequence ID" value="TXL67274.1"/>
    <property type="molecule type" value="Genomic_DNA"/>
</dbReference>